<organism evidence="1 2">
    <name type="scientific">Panagrolaimus sp. PS1159</name>
    <dbReference type="NCBI Taxonomy" id="55785"/>
    <lineage>
        <taxon>Eukaryota</taxon>
        <taxon>Metazoa</taxon>
        <taxon>Ecdysozoa</taxon>
        <taxon>Nematoda</taxon>
        <taxon>Chromadorea</taxon>
        <taxon>Rhabditida</taxon>
        <taxon>Tylenchina</taxon>
        <taxon>Panagrolaimomorpha</taxon>
        <taxon>Panagrolaimoidea</taxon>
        <taxon>Panagrolaimidae</taxon>
        <taxon>Panagrolaimus</taxon>
    </lineage>
</organism>
<name>A0AC35FRM3_9BILA</name>
<accession>A0AC35FRM3</accession>
<proteinExistence type="predicted"/>
<dbReference type="WBParaSite" id="PS1159_v2.g20189.t1">
    <property type="protein sequence ID" value="PS1159_v2.g20189.t1"/>
    <property type="gene ID" value="PS1159_v2.g20189"/>
</dbReference>
<sequence>MSPSLFSFYEKDGFFPLPEILKKFNVEENAEKDWLETILDISGTSEKLEKIVKDMEPQMKEMNEKVYPAILEIQNIEENWRLVSQSYTSEQQNDMKENGYAFLEPEQMQLLYSRGSKSKLKIDFNEYAKLSKDERQKRIDSDIRQLAKMNVEEEEEKFNRYKKRRKRQIVHENGEITTNAAGPHHDYSQEAEDGHGGHDHGPIHFITLEPWAFGSKIGHGAALEAITLSPHAFFAEILMPEALILQTLGPRAFIPSILSPNALMGRILSPAAFRAEVLSPRALTAFILTPEALIAEVLSPKFLEARILSPEALIIEVLSPSIIVPRILSPEAGAILILSPFILSPRILSGHALTVEVLSPHILGGDHSEHEDHEMGKEHHHKNGENVEPHDLVGEGEHGDQAGHDHGRELGHVHPIRPVVSEGGHGEQQVQEVEATTTETTNHDRSVDGLEPVNEAQNHDEHESFIF</sequence>
<evidence type="ECO:0000313" key="2">
    <source>
        <dbReference type="WBParaSite" id="PS1159_v2.g20189.t1"/>
    </source>
</evidence>
<reference evidence="2" key="1">
    <citation type="submission" date="2022-11" db="UniProtKB">
        <authorList>
            <consortium name="WormBaseParasite"/>
        </authorList>
    </citation>
    <scope>IDENTIFICATION</scope>
</reference>
<evidence type="ECO:0000313" key="1">
    <source>
        <dbReference type="Proteomes" id="UP000887580"/>
    </source>
</evidence>
<protein>
    <submittedName>
        <fullName evidence="2">Uncharacterized protein</fullName>
    </submittedName>
</protein>
<dbReference type="Proteomes" id="UP000887580">
    <property type="component" value="Unplaced"/>
</dbReference>